<dbReference type="RefSeq" id="WP_144848912.1">
    <property type="nucleotide sequence ID" value="NZ_VMRJ01000003.1"/>
</dbReference>
<evidence type="ECO:0000313" key="1">
    <source>
        <dbReference type="EMBL" id="TVT40645.1"/>
    </source>
</evidence>
<proteinExistence type="predicted"/>
<dbReference type="Proteomes" id="UP000317624">
    <property type="component" value="Unassembled WGS sequence"/>
</dbReference>
<accession>A0A558BVU9</accession>
<name>A0A558BVU9_9BACT</name>
<sequence>MKSPLTITWQSYDSITPDTPGFNLEDFGEPYGIDTNWPAYLAQYPTEWHAHLEAIRQAIVENEVWAGGDWHQYSPNGVPVLSDGHFMTCTWRSWGGMLAAIWNSELGQRFTYMDFYMEGRLPPRPEKR</sequence>
<dbReference type="EMBL" id="VMRJ01000003">
    <property type="protein sequence ID" value="TVT40645.1"/>
    <property type="molecule type" value="Genomic_DNA"/>
</dbReference>
<organism evidence="1 2">
    <name type="scientific">Hymenobacter setariae</name>
    <dbReference type="NCBI Taxonomy" id="2594794"/>
    <lineage>
        <taxon>Bacteria</taxon>
        <taxon>Pseudomonadati</taxon>
        <taxon>Bacteroidota</taxon>
        <taxon>Cytophagia</taxon>
        <taxon>Cytophagales</taxon>
        <taxon>Hymenobacteraceae</taxon>
        <taxon>Hymenobacter</taxon>
    </lineage>
</organism>
<evidence type="ECO:0000313" key="2">
    <source>
        <dbReference type="Proteomes" id="UP000317624"/>
    </source>
</evidence>
<dbReference type="AlphaFoldDB" id="A0A558BVU9"/>
<comment type="caution">
    <text evidence="1">The sequence shown here is derived from an EMBL/GenBank/DDBJ whole genome shotgun (WGS) entry which is preliminary data.</text>
</comment>
<dbReference type="OrthoDB" id="3266537at2"/>
<reference evidence="1 2" key="1">
    <citation type="submission" date="2019-07" db="EMBL/GenBank/DDBJ databases">
        <title>Hymenobacter sp. straun FUR1 Genome sequencing and assembly.</title>
        <authorList>
            <person name="Chhetri G."/>
        </authorList>
    </citation>
    <scope>NUCLEOTIDE SEQUENCE [LARGE SCALE GENOMIC DNA]</scope>
    <source>
        <strain evidence="1 2">Fur1</strain>
    </source>
</reference>
<gene>
    <name evidence="1" type="ORF">FNT36_14345</name>
</gene>
<protein>
    <submittedName>
        <fullName evidence="1">Uncharacterized protein</fullName>
    </submittedName>
</protein>
<keyword evidence="2" id="KW-1185">Reference proteome</keyword>